<accession>A0AAN3P016</accession>
<dbReference type="Proteomes" id="UP000854059">
    <property type="component" value="Unassembled WGS sequence"/>
</dbReference>
<comment type="caution">
    <text evidence="1">The sequence shown here is derived from an EMBL/GenBank/DDBJ whole genome shotgun (WGS) entry which is preliminary data.</text>
</comment>
<reference evidence="1" key="1">
    <citation type="submission" date="2018-05" db="EMBL/GenBank/DDBJ databases">
        <authorList>
            <person name="Ashton P.M."/>
            <person name="Dallman T."/>
            <person name="Nair S."/>
            <person name="De Pinna E."/>
            <person name="Peters T."/>
            <person name="Grant K."/>
        </authorList>
    </citation>
    <scope>NUCLEOTIDE SEQUENCE</scope>
    <source>
        <strain evidence="1">412057</strain>
    </source>
</reference>
<evidence type="ECO:0000313" key="2">
    <source>
        <dbReference type="Proteomes" id="UP000854059"/>
    </source>
</evidence>
<organism evidence="1 2">
    <name type="scientific">Escherichia coli</name>
    <dbReference type="NCBI Taxonomy" id="562"/>
    <lineage>
        <taxon>Bacteria</taxon>
        <taxon>Pseudomonadati</taxon>
        <taxon>Pseudomonadota</taxon>
        <taxon>Gammaproteobacteria</taxon>
        <taxon>Enterobacterales</taxon>
        <taxon>Enterobacteriaceae</taxon>
        <taxon>Escherichia</taxon>
    </lineage>
</organism>
<protein>
    <submittedName>
        <fullName evidence="1">T3SS effector protein NleE</fullName>
    </submittedName>
</protein>
<dbReference type="AlphaFoldDB" id="A0AAN3P016"/>
<dbReference type="EMBL" id="AAVTXU010000173">
    <property type="protein sequence ID" value="EGE1990698.1"/>
    <property type="molecule type" value="Genomic_DNA"/>
</dbReference>
<proteinExistence type="predicted"/>
<gene>
    <name evidence="1" type="ORF">DL968_24545</name>
</gene>
<evidence type="ECO:0000313" key="1">
    <source>
        <dbReference type="EMBL" id="EGE1990698.1"/>
    </source>
</evidence>
<name>A0AAN3P016_ECOLX</name>
<feature type="non-terminal residue" evidence="1">
    <location>
        <position position="39"/>
    </location>
</feature>
<sequence>MISPIKNIKNVFPINTANTEYIVRNIYPRVEHGYFNESP</sequence>